<organism evidence="6 7">
    <name type="scientific">Pseudomonas juntendi</name>
    <dbReference type="NCBI Taxonomy" id="2666183"/>
    <lineage>
        <taxon>Bacteria</taxon>
        <taxon>Pseudomonadati</taxon>
        <taxon>Pseudomonadota</taxon>
        <taxon>Gammaproteobacteria</taxon>
        <taxon>Pseudomonadales</taxon>
        <taxon>Pseudomonadaceae</taxon>
        <taxon>Pseudomonas</taxon>
    </lineage>
</organism>
<protein>
    <submittedName>
        <fullName evidence="6">MFS transporter</fullName>
    </submittedName>
</protein>
<comment type="caution">
    <text evidence="6">The sequence shown here is derived from an EMBL/GenBank/DDBJ whole genome shotgun (WGS) entry which is preliminary data.</text>
</comment>
<sequence>MEYVKTNTNTSLSKIVYRIGIPAPLLMGFIGFTFFMVGDGIELGFLASFLKENGFTPNQVALLFTVYGVSASISAWLSGALSDSYGPAKVMWAGLIIWIIFEIAFIALGLATLNYHAMMILYGIRGFGYPLFAYGFLCWIAAAAPTKMLGSSMGWFWFFNTLGLMTIAPLVASFSIPRIGEINTFWLSLILVTAGGLLALLGMSEPTGRSPLKPGNESKIKILIGSLTILWRQPKAAAGSLTRMINTASLYGFMPVMPFFYTAQGGFVLSEWLYLLSIIFMSNIIANLVAGFFGDIFGHRRTIMYMGGLVCAITTPLFYYLPLWFPGNLWPVAINGIFWGIGLSGFVPLSALMPLISPQNKGAMLASLSLGAGVSMWFGPLMFTLFQDSLGLSGVCWILSAFYLGSMWLASLLKVEKPGERCT</sequence>
<feature type="transmembrane region" description="Helical" evidence="4">
    <location>
        <begin position="392"/>
        <end position="413"/>
    </location>
</feature>
<dbReference type="GO" id="GO:0016020">
    <property type="term" value="C:membrane"/>
    <property type="evidence" value="ECO:0007669"/>
    <property type="project" value="InterPro"/>
</dbReference>
<dbReference type="InterPro" id="IPR052528">
    <property type="entry name" value="Sugar_transport-like"/>
</dbReference>
<dbReference type="PROSITE" id="PS50850">
    <property type="entry name" value="MFS"/>
    <property type="match status" value="1"/>
</dbReference>
<evidence type="ECO:0000256" key="2">
    <source>
        <dbReference type="ARBA" id="ARBA00022989"/>
    </source>
</evidence>
<feature type="transmembrane region" description="Helical" evidence="4">
    <location>
        <begin position="58"/>
        <end position="78"/>
    </location>
</feature>
<dbReference type="PANTHER" id="PTHR23526:SF4">
    <property type="entry name" value="INTEGRAL MEMBRANE TRANSPORT PROTEIN"/>
    <property type="match status" value="1"/>
</dbReference>
<dbReference type="Proteomes" id="UP000556620">
    <property type="component" value="Unassembled WGS sequence"/>
</dbReference>
<feature type="transmembrane region" description="Helical" evidence="4">
    <location>
        <begin position="119"/>
        <end position="142"/>
    </location>
</feature>
<keyword evidence="2 4" id="KW-1133">Transmembrane helix</keyword>
<dbReference type="InterPro" id="IPR011701">
    <property type="entry name" value="MFS"/>
</dbReference>
<dbReference type="InterPro" id="IPR036259">
    <property type="entry name" value="MFS_trans_sf"/>
</dbReference>
<dbReference type="RefSeq" id="WP_181097981.1">
    <property type="nucleotide sequence ID" value="NZ_JACGCU010000007.1"/>
</dbReference>
<proteinExistence type="predicted"/>
<dbReference type="Pfam" id="PF07690">
    <property type="entry name" value="MFS_1"/>
    <property type="match status" value="1"/>
</dbReference>
<evidence type="ECO:0000256" key="4">
    <source>
        <dbReference type="SAM" id="Phobius"/>
    </source>
</evidence>
<dbReference type="NCBIfam" id="TIGR00897">
    <property type="entry name" value="2A0118"/>
    <property type="match status" value="1"/>
</dbReference>
<accession>A0A7W2JH65</accession>
<feature type="transmembrane region" description="Helical" evidence="4">
    <location>
        <begin position="272"/>
        <end position="293"/>
    </location>
</feature>
<feature type="domain" description="Major facilitator superfamily (MFS) profile" evidence="5">
    <location>
        <begin position="24"/>
        <end position="418"/>
    </location>
</feature>
<dbReference type="InterPro" id="IPR004748">
    <property type="entry name" value="Polyol_permease-like"/>
</dbReference>
<keyword evidence="1 4" id="KW-0812">Transmembrane</keyword>
<evidence type="ECO:0000313" key="6">
    <source>
        <dbReference type="EMBL" id="MBA6058797.1"/>
    </source>
</evidence>
<evidence type="ECO:0000256" key="1">
    <source>
        <dbReference type="ARBA" id="ARBA00022692"/>
    </source>
</evidence>
<keyword evidence="3 4" id="KW-0472">Membrane</keyword>
<dbReference type="CDD" id="cd17337">
    <property type="entry name" value="MFS_CsbX"/>
    <property type="match status" value="1"/>
</dbReference>
<dbReference type="EMBL" id="JACGCU010000007">
    <property type="protein sequence ID" value="MBA6058797.1"/>
    <property type="molecule type" value="Genomic_DNA"/>
</dbReference>
<feature type="transmembrane region" description="Helical" evidence="4">
    <location>
        <begin position="337"/>
        <end position="356"/>
    </location>
</feature>
<name>A0A7W2JH65_9PSED</name>
<dbReference type="GO" id="GO:0022857">
    <property type="term" value="F:transmembrane transporter activity"/>
    <property type="evidence" value="ECO:0007669"/>
    <property type="project" value="InterPro"/>
</dbReference>
<dbReference type="AlphaFoldDB" id="A0A7W2JH65"/>
<feature type="transmembrane region" description="Helical" evidence="4">
    <location>
        <begin position="15"/>
        <end position="38"/>
    </location>
</feature>
<reference evidence="6 7" key="1">
    <citation type="submission" date="2020-07" db="EMBL/GenBank/DDBJ databases">
        <title>Diversity of carbapenemase encoding genes among Pseudomonas putida group clinical isolates in a tertiary Brazilian hospital.</title>
        <authorList>
            <person name="Alberto-Lei F."/>
            <person name="Nodari C.S."/>
            <person name="Streling A.P."/>
            <person name="Paulino J.T."/>
            <person name="Bessa-Neto F.O."/>
            <person name="Cayo R."/>
            <person name="Gales A.C."/>
        </authorList>
    </citation>
    <scope>NUCLEOTIDE SEQUENCE [LARGE SCALE GENOMIC DNA]</scope>
    <source>
        <strain evidence="6 7">14535</strain>
    </source>
</reference>
<evidence type="ECO:0000259" key="5">
    <source>
        <dbReference type="PROSITE" id="PS50850"/>
    </source>
</evidence>
<dbReference type="PANTHER" id="PTHR23526">
    <property type="entry name" value="INTEGRAL MEMBRANE TRANSPORT PROTEIN-RELATED"/>
    <property type="match status" value="1"/>
</dbReference>
<dbReference type="SUPFAM" id="SSF103473">
    <property type="entry name" value="MFS general substrate transporter"/>
    <property type="match status" value="1"/>
</dbReference>
<dbReference type="InterPro" id="IPR020846">
    <property type="entry name" value="MFS_dom"/>
</dbReference>
<evidence type="ECO:0000256" key="3">
    <source>
        <dbReference type="ARBA" id="ARBA00023136"/>
    </source>
</evidence>
<dbReference type="Gene3D" id="1.20.1250.20">
    <property type="entry name" value="MFS general substrate transporter like domains"/>
    <property type="match status" value="2"/>
</dbReference>
<feature type="transmembrane region" description="Helical" evidence="4">
    <location>
        <begin position="305"/>
        <end position="325"/>
    </location>
</feature>
<feature type="transmembrane region" description="Helical" evidence="4">
    <location>
        <begin position="154"/>
        <end position="176"/>
    </location>
</feature>
<dbReference type="GeneID" id="83680053"/>
<feature type="transmembrane region" description="Helical" evidence="4">
    <location>
        <begin position="363"/>
        <end position="386"/>
    </location>
</feature>
<feature type="transmembrane region" description="Helical" evidence="4">
    <location>
        <begin position="182"/>
        <end position="203"/>
    </location>
</feature>
<gene>
    <name evidence="6" type="ORF">H4C44_06380</name>
</gene>
<feature type="transmembrane region" description="Helical" evidence="4">
    <location>
        <begin position="90"/>
        <end position="113"/>
    </location>
</feature>
<evidence type="ECO:0000313" key="7">
    <source>
        <dbReference type="Proteomes" id="UP000556620"/>
    </source>
</evidence>